<organism evidence="1 2">
    <name type="scientific">Araneus ventricosus</name>
    <name type="common">Orbweaver spider</name>
    <name type="synonym">Epeira ventricosa</name>
    <dbReference type="NCBI Taxonomy" id="182803"/>
    <lineage>
        <taxon>Eukaryota</taxon>
        <taxon>Metazoa</taxon>
        <taxon>Ecdysozoa</taxon>
        <taxon>Arthropoda</taxon>
        <taxon>Chelicerata</taxon>
        <taxon>Arachnida</taxon>
        <taxon>Araneae</taxon>
        <taxon>Araneomorphae</taxon>
        <taxon>Entelegynae</taxon>
        <taxon>Araneoidea</taxon>
        <taxon>Araneidae</taxon>
        <taxon>Araneus</taxon>
    </lineage>
</organism>
<sequence length="95" mass="10871">MKCSGQVEDSSFPDNTRLGGYFSHYVVFNRSSQLERERIYDDSDFPNSYRNGDFKEKVTGRDVSFQFPEWLVSLVSSQESARNSSFLGILVLIGE</sequence>
<proteinExistence type="predicted"/>
<protein>
    <submittedName>
        <fullName evidence="1">Uncharacterized protein</fullName>
    </submittedName>
</protein>
<accession>A0A4Y2EJL0</accession>
<reference evidence="1 2" key="1">
    <citation type="journal article" date="2019" name="Sci. Rep.">
        <title>Orb-weaving spider Araneus ventricosus genome elucidates the spidroin gene catalogue.</title>
        <authorList>
            <person name="Kono N."/>
            <person name="Nakamura H."/>
            <person name="Ohtoshi R."/>
            <person name="Moran D.A.P."/>
            <person name="Shinohara A."/>
            <person name="Yoshida Y."/>
            <person name="Fujiwara M."/>
            <person name="Mori M."/>
            <person name="Tomita M."/>
            <person name="Arakawa K."/>
        </authorList>
    </citation>
    <scope>NUCLEOTIDE SEQUENCE [LARGE SCALE GENOMIC DNA]</scope>
</reference>
<keyword evidence="2" id="KW-1185">Reference proteome</keyword>
<gene>
    <name evidence="1" type="ORF">AVEN_233174_1</name>
</gene>
<name>A0A4Y2EJL0_ARAVE</name>
<evidence type="ECO:0000313" key="2">
    <source>
        <dbReference type="Proteomes" id="UP000499080"/>
    </source>
</evidence>
<dbReference type="AlphaFoldDB" id="A0A4Y2EJL0"/>
<comment type="caution">
    <text evidence="1">The sequence shown here is derived from an EMBL/GenBank/DDBJ whole genome shotgun (WGS) entry which is preliminary data.</text>
</comment>
<dbReference type="EMBL" id="BGPR01000608">
    <property type="protein sequence ID" value="GBM28298.1"/>
    <property type="molecule type" value="Genomic_DNA"/>
</dbReference>
<evidence type="ECO:0000313" key="1">
    <source>
        <dbReference type="EMBL" id="GBM28298.1"/>
    </source>
</evidence>
<dbReference type="Proteomes" id="UP000499080">
    <property type="component" value="Unassembled WGS sequence"/>
</dbReference>